<organism evidence="1">
    <name type="scientific">uncultured Microcoleus sp</name>
    <dbReference type="NCBI Taxonomy" id="259945"/>
    <lineage>
        <taxon>Bacteria</taxon>
        <taxon>Bacillati</taxon>
        <taxon>Cyanobacteriota</taxon>
        <taxon>Cyanophyceae</taxon>
        <taxon>Oscillatoriophycideae</taxon>
        <taxon>Oscillatoriales</taxon>
        <taxon>Microcoleaceae</taxon>
        <taxon>Microcoleus</taxon>
        <taxon>environmental samples</taxon>
    </lineage>
</organism>
<feature type="non-terminal residue" evidence="1">
    <location>
        <position position="40"/>
    </location>
</feature>
<sequence length="40" mass="4308">ANRDSPLAEASFRVAAAKSRNCQALFAASDSRREATINKL</sequence>
<proteinExistence type="predicted"/>
<accession>A0A6J4LSC8</accession>
<feature type="non-terminal residue" evidence="1">
    <location>
        <position position="1"/>
    </location>
</feature>
<name>A0A6J4LSC8_9CYAN</name>
<dbReference type="EMBL" id="CADCTZ010000367">
    <property type="protein sequence ID" value="CAA9336823.1"/>
    <property type="molecule type" value="Genomic_DNA"/>
</dbReference>
<reference evidence="1" key="1">
    <citation type="submission" date="2020-02" db="EMBL/GenBank/DDBJ databases">
        <authorList>
            <person name="Meier V. D."/>
        </authorList>
    </citation>
    <scope>NUCLEOTIDE SEQUENCE</scope>
    <source>
        <strain evidence="1">AVDCRST_MAG84</strain>
    </source>
</reference>
<evidence type="ECO:0000313" key="1">
    <source>
        <dbReference type="EMBL" id="CAA9336823.1"/>
    </source>
</evidence>
<dbReference type="AlphaFoldDB" id="A0A6J4LSC8"/>
<gene>
    <name evidence="1" type="ORF">AVDCRST_MAG84-2168</name>
</gene>
<protein>
    <submittedName>
        <fullName evidence="1">Uncharacterized protein</fullName>
    </submittedName>
</protein>